<dbReference type="STRING" id="1346.BMF34_05645"/>
<dbReference type="Proteomes" id="UP000025245">
    <property type="component" value="Chromosome"/>
</dbReference>
<dbReference type="KEGG" id="siq:DQ08_05570"/>
<dbReference type="Proteomes" id="UP000269148">
    <property type="component" value="Unassembled WGS sequence"/>
</dbReference>
<dbReference type="InterPro" id="IPR046686">
    <property type="entry name" value="DUF6556"/>
</dbReference>
<keyword evidence="5" id="KW-1185">Reference proteome</keyword>
<reference evidence="3 5" key="1">
    <citation type="journal article" date="2014" name="Genome Announc.">
        <title>Complete Genome Sequence of a Virulent Strain, Streptococcus iniae ISET0901, Isolated from Diseased Tilapia.</title>
        <authorList>
            <person name="Pridgeon J.W."/>
            <person name="Zhang D."/>
            <person name="Zhang L."/>
        </authorList>
    </citation>
    <scope>NUCLEOTIDE SEQUENCE [LARGE SCALE GENOMIC DNA]</scope>
    <source>
        <strain evidence="3 5">ISET0901</strain>
    </source>
</reference>
<feature type="compositionally biased region" description="Polar residues" evidence="1">
    <location>
        <begin position="81"/>
        <end position="103"/>
    </location>
</feature>
<evidence type="ECO:0000313" key="6">
    <source>
        <dbReference type="Proteomes" id="UP000269148"/>
    </source>
</evidence>
<dbReference type="EMBL" id="QLQD01000054">
    <property type="protein sequence ID" value="RLU56674.1"/>
    <property type="molecule type" value="Genomic_DNA"/>
</dbReference>
<evidence type="ECO:0000313" key="3">
    <source>
        <dbReference type="EMBL" id="AHY15929.1"/>
    </source>
</evidence>
<organism evidence="4 6">
    <name type="scientific">Streptococcus iniae</name>
    <name type="common">Streptococcus shiloi</name>
    <dbReference type="NCBI Taxonomy" id="1346"/>
    <lineage>
        <taxon>Bacteria</taxon>
        <taxon>Bacillati</taxon>
        <taxon>Bacillota</taxon>
        <taxon>Bacilli</taxon>
        <taxon>Lactobacillales</taxon>
        <taxon>Streptococcaceae</taxon>
        <taxon>Streptococcus</taxon>
    </lineage>
</organism>
<dbReference type="RefSeq" id="WP_003099920.1">
    <property type="nucleotide sequence ID" value="NZ_CP010783.1"/>
</dbReference>
<feature type="transmembrane region" description="Helical" evidence="2">
    <location>
        <begin position="33"/>
        <end position="53"/>
    </location>
</feature>
<dbReference type="EMBL" id="CP007586">
    <property type="protein sequence ID" value="AHY15929.1"/>
    <property type="molecule type" value="Genomic_DNA"/>
</dbReference>
<dbReference type="OrthoDB" id="2237763at2"/>
<keyword evidence="2" id="KW-1133">Transmembrane helix</keyword>
<evidence type="ECO:0000313" key="4">
    <source>
        <dbReference type="EMBL" id="RLU56674.1"/>
    </source>
</evidence>
<evidence type="ECO:0000313" key="5">
    <source>
        <dbReference type="Proteomes" id="UP000025245"/>
    </source>
</evidence>
<dbReference type="GeneID" id="35766280"/>
<dbReference type="KEGG" id="siz:SI82_05735"/>
<feature type="compositionally biased region" description="Polar residues" evidence="1">
    <location>
        <begin position="130"/>
        <end position="139"/>
    </location>
</feature>
<name>A0A3L8GJP4_STRIN</name>
<dbReference type="AlphaFoldDB" id="A0A3L8GJP4"/>
<dbReference type="KEGG" id="sio:DW64_05565"/>
<reference evidence="4 6" key="2">
    <citation type="submission" date="2018-06" db="EMBL/GenBank/DDBJ databases">
        <title>Mutators as drivers of adaptation in pathogenic bacteria and a risk factor for host jumps and vaccine escape.</title>
        <authorList>
            <person name="Barnes A.C."/>
            <person name="Silayeva O."/>
        </authorList>
    </citation>
    <scope>NUCLEOTIDE SEQUENCE [LARGE SCALE GENOMIC DNA]</scope>
    <source>
        <strain evidence="4 6">QMA0445</strain>
    </source>
</reference>
<feature type="compositionally biased region" description="Low complexity" evidence="1">
    <location>
        <begin position="104"/>
        <end position="122"/>
    </location>
</feature>
<evidence type="ECO:0000256" key="1">
    <source>
        <dbReference type="SAM" id="MobiDB-lite"/>
    </source>
</evidence>
<protein>
    <recommendedName>
        <fullName evidence="7">TBC1 domain family member 8B</fullName>
    </recommendedName>
</protein>
<evidence type="ECO:0000256" key="2">
    <source>
        <dbReference type="SAM" id="Phobius"/>
    </source>
</evidence>
<dbReference type="SMR" id="A0A3L8GJP4"/>
<feature type="compositionally biased region" description="Basic and acidic residues" evidence="1">
    <location>
        <begin position="53"/>
        <end position="63"/>
    </location>
</feature>
<accession>A0A3L8GJP4</accession>
<evidence type="ECO:0008006" key="7">
    <source>
        <dbReference type="Google" id="ProtNLM"/>
    </source>
</evidence>
<proteinExistence type="predicted"/>
<keyword evidence="2" id="KW-0472">Membrane</keyword>
<gene>
    <name evidence="4" type="ORF">DIY07_05845</name>
    <name evidence="3" type="ORF">DQ08_05570</name>
</gene>
<dbReference type="Pfam" id="PF20193">
    <property type="entry name" value="DUF6556"/>
    <property type="match status" value="1"/>
</dbReference>
<keyword evidence="2" id="KW-0812">Transmembrane</keyword>
<sequence length="139" mass="14854">MTSHYSRKNKRPSKSEIPTKHIKAGLTTLQKTIALVGSILSIIVATITITRALHPEREDKKESNTGQPTSTIVKIIEKESSSQQKNDSQTELPSNTGQSSSSLPSETPATQSSPTTSSTPEVPLNPEEAGTSSSSNQSH</sequence>
<feature type="region of interest" description="Disordered" evidence="1">
    <location>
        <begin position="52"/>
        <end position="139"/>
    </location>
</feature>